<dbReference type="InterPro" id="IPR012337">
    <property type="entry name" value="RNaseH-like_sf"/>
</dbReference>
<dbReference type="SUPFAM" id="SSF53098">
    <property type="entry name" value="Ribonuclease H-like"/>
    <property type="match status" value="1"/>
</dbReference>
<name>A0ABQ2XS62_9ACTN</name>
<comment type="caution">
    <text evidence="1">The sequence shown here is derived from an EMBL/GenBank/DDBJ whole genome shotgun (WGS) entry which is preliminary data.</text>
</comment>
<gene>
    <name evidence="1" type="ORF">GCM10010383_72530</name>
</gene>
<reference evidence="2" key="1">
    <citation type="journal article" date="2019" name="Int. J. Syst. Evol. Microbiol.">
        <title>The Global Catalogue of Microorganisms (GCM) 10K type strain sequencing project: providing services to taxonomists for standard genome sequencing and annotation.</title>
        <authorList>
            <consortium name="The Broad Institute Genomics Platform"/>
            <consortium name="The Broad Institute Genome Sequencing Center for Infectious Disease"/>
            <person name="Wu L."/>
            <person name="Ma J."/>
        </authorList>
    </citation>
    <scope>NUCLEOTIDE SEQUENCE [LARGE SCALE GENOMIC DNA]</scope>
    <source>
        <strain evidence="2">JCM 4866</strain>
    </source>
</reference>
<proteinExistence type="predicted"/>
<evidence type="ECO:0008006" key="3">
    <source>
        <dbReference type="Google" id="ProtNLM"/>
    </source>
</evidence>
<dbReference type="Gene3D" id="3.30.420.10">
    <property type="entry name" value="Ribonuclease H-like superfamily/Ribonuclease H"/>
    <property type="match status" value="1"/>
</dbReference>
<dbReference type="EMBL" id="BMWC01000016">
    <property type="protein sequence ID" value="GGX31661.1"/>
    <property type="molecule type" value="Genomic_DNA"/>
</dbReference>
<protein>
    <recommendedName>
        <fullName evidence="3">Transposase</fullName>
    </recommendedName>
</protein>
<organism evidence="1 2">
    <name type="scientific">Streptomyces lomondensis</name>
    <dbReference type="NCBI Taxonomy" id="68229"/>
    <lineage>
        <taxon>Bacteria</taxon>
        <taxon>Bacillati</taxon>
        <taxon>Actinomycetota</taxon>
        <taxon>Actinomycetes</taxon>
        <taxon>Kitasatosporales</taxon>
        <taxon>Streptomycetaceae</taxon>
        <taxon>Streptomyces</taxon>
    </lineage>
</organism>
<dbReference type="InterPro" id="IPR036397">
    <property type="entry name" value="RNaseH_sf"/>
</dbReference>
<evidence type="ECO:0000313" key="1">
    <source>
        <dbReference type="EMBL" id="GGX31661.1"/>
    </source>
</evidence>
<dbReference type="Proteomes" id="UP000617743">
    <property type="component" value="Unassembled WGS sequence"/>
</dbReference>
<evidence type="ECO:0000313" key="2">
    <source>
        <dbReference type="Proteomes" id="UP000617743"/>
    </source>
</evidence>
<accession>A0ABQ2XS62</accession>
<sequence>MYIPRPIGIRPVIPARNPRELAAEVLALTKMNWNQTRLDGRLPATLRTANQVKSVLRRCDDVKACCCGTGMRFADCSTGGGVR</sequence>
<keyword evidence="2" id="KW-1185">Reference proteome</keyword>